<organism evidence="2 3">
    <name type="scientific">Catenaria anguillulae PL171</name>
    <dbReference type="NCBI Taxonomy" id="765915"/>
    <lineage>
        <taxon>Eukaryota</taxon>
        <taxon>Fungi</taxon>
        <taxon>Fungi incertae sedis</taxon>
        <taxon>Blastocladiomycota</taxon>
        <taxon>Blastocladiomycetes</taxon>
        <taxon>Blastocladiales</taxon>
        <taxon>Catenariaceae</taxon>
        <taxon>Catenaria</taxon>
    </lineage>
</organism>
<sequence length="147" mass="16324">MPPTISRPSTPQGNAPCTPRHPTRCSTRRHLPHSPQQSPRHATSHHPNRPTRTQQSRAALRPTRTRPHFCSFILDVRRAAARDRASFRMHVWVQRRRRGAGAMLLGAALWAGRRVGRVDVGLVETVEVGVGVEEVGVVAADVVEEVD</sequence>
<dbReference type="AlphaFoldDB" id="A0A1Y2HGF1"/>
<reference evidence="2 3" key="1">
    <citation type="submission" date="2016-07" db="EMBL/GenBank/DDBJ databases">
        <title>Pervasive Adenine N6-methylation of Active Genes in Fungi.</title>
        <authorList>
            <consortium name="DOE Joint Genome Institute"/>
            <person name="Mondo S.J."/>
            <person name="Dannebaum R.O."/>
            <person name="Kuo R.C."/>
            <person name="Labutti K."/>
            <person name="Haridas S."/>
            <person name="Kuo A."/>
            <person name="Salamov A."/>
            <person name="Ahrendt S.R."/>
            <person name="Lipzen A."/>
            <person name="Sullivan W."/>
            <person name="Andreopoulos W.B."/>
            <person name="Clum A."/>
            <person name="Lindquist E."/>
            <person name="Daum C."/>
            <person name="Ramamoorthy G.K."/>
            <person name="Gryganskyi A."/>
            <person name="Culley D."/>
            <person name="Magnuson J.K."/>
            <person name="James T.Y."/>
            <person name="O'Malley M.A."/>
            <person name="Stajich J.E."/>
            <person name="Spatafora J.W."/>
            <person name="Visel A."/>
            <person name="Grigoriev I.V."/>
        </authorList>
    </citation>
    <scope>NUCLEOTIDE SEQUENCE [LARGE SCALE GENOMIC DNA]</scope>
    <source>
        <strain evidence="2 3">PL171</strain>
    </source>
</reference>
<proteinExistence type="predicted"/>
<feature type="non-terminal residue" evidence="2">
    <location>
        <position position="147"/>
    </location>
</feature>
<dbReference type="Proteomes" id="UP000193411">
    <property type="component" value="Unassembled WGS sequence"/>
</dbReference>
<comment type="caution">
    <text evidence="2">The sequence shown here is derived from an EMBL/GenBank/DDBJ whole genome shotgun (WGS) entry which is preliminary data.</text>
</comment>
<keyword evidence="3" id="KW-1185">Reference proteome</keyword>
<dbReference type="EMBL" id="MCFL01000034">
    <property type="protein sequence ID" value="ORZ33680.1"/>
    <property type="molecule type" value="Genomic_DNA"/>
</dbReference>
<name>A0A1Y2HGF1_9FUNG</name>
<gene>
    <name evidence="2" type="ORF">BCR44DRAFT_203123</name>
</gene>
<evidence type="ECO:0000313" key="3">
    <source>
        <dbReference type="Proteomes" id="UP000193411"/>
    </source>
</evidence>
<protein>
    <submittedName>
        <fullName evidence="2">Uncharacterized protein</fullName>
    </submittedName>
</protein>
<feature type="compositionally biased region" description="Basic residues" evidence="1">
    <location>
        <begin position="21"/>
        <end position="32"/>
    </location>
</feature>
<accession>A0A1Y2HGF1</accession>
<evidence type="ECO:0000256" key="1">
    <source>
        <dbReference type="SAM" id="MobiDB-lite"/>
    </source>
</evidence>
<feature type="compositionally biased region" description="Polar residues" evidence="1">
    <location>
        <begin position="1"/>
        <end position="15"/>
    </location>
</feature>
<feature type="region of interest" description="Disordered" evidence="1">
    <location>
        <begin position="1"/>
        <end position="64"/>
    </location>
</feature>
<evidence type="ECO:0000313" key="2">
    <source>
        <dbReference type="EMBL" id="ORZ33680.1"/>
    </source>
</evidence>